<proteinExistence type="predicted"/>
<evidence type="ECO:0000313" key="1">
    <source>
        <dbReference type="EMBL" id="MBB5224446.1"/>
    </source>
</evidence>
<keyword evidence="2" id="KW-0255">Endonuclease</keyword>
<keyword evidence="3" id="KW-1185">Reference proteome</keyword>
<name>A0A840SVI5_9RHOB</name>
<dbReference type="Proteomes" id="UP000549457">
    <property type="component" value="Unassembled WGS sequence"/>
</dbReference>
<keyword evidence="2" id="KW-0540">Nuclease</keyword>
<keyword evidence="2" id="KW-0378">Hydrolase</keyword>
<dbReference type="EMBL" id="JACHFM010000009">
    <property type="protein sequence ID" value="MBB5224505.1"/>
    <property type="molecule type" value="Genomic_DNA"/>
</dbReference>
<comment type="caution">
    <text evidence="2">The sequence shown here is derived from an EMBL/GenBank/DDBJ whole genome shotgun (WGS) entry which is preliminary data.</text>
</comment>
<dbReference type="AlphaFoldDB" id="A0A840SVI5"/>
<sequence length="26" mass="3122">EAEAEAARLGIWSTEFEMPWDYRRAH</sequence>
<dbReference type="EMBL" id="JACHFM010000008">
    <property type="protein sequence ID" value="MBB5224446.1"/>
    <property type="molecule type" value="Genomic_DNA"/>
</dbReference>
<evidence type="ECO:0000313" key="3">
    <source>
        <dbReference type="Proteomes" id="UP000549457"/>
    </source>
</evidence>
<accession>A0A840SVI5</accession>
<protein>
    <submittedName>
        <fullName evidence="2">Endonuclease YncB(Thermonuclease family)</fullName>
    </submittedName>
</protein>
<dbReference type="GO" id="GO:0004519">
    <property type="term" value="F:endonuclease activity"/>
    <property type="evidence" value="ECO:0007669"/>
    <property type="project" value="UniProtKB-KW"/>
</dbReference>
<reference evidence="2 3" key="1">
    <citation type="submission" date="2020-08" db="EMBL/GenBank/DDBJ databases">
        <title>Genomic Encyclopedia of Type Strains, Phase IV (KMG-IV): sequencing the most valuable type-strain genomes for metagenomic binning, comparative biology and taxonomic classification.</title>
        <authorList>
            <person name="Goeker M."/>
        </authorList>
    </citation>
    <scope>NUCLEOTIDE SEQUENCE [LARGE SCALE GENOMIC DNA]</scope>
    <source>
        <strain evidence="2 3">DSM 101730</strain>
    </source>
</reference>
<organism evidence="2 3">
    <name type="scientific">Amaricoccus macauensis</name>
    <dbReference type="NCBI Taxonomy" id="57001"/>
    <lineage>
        <taxon>Bacteria</taxon>
        <taxon>Pseudomonadati</taxon>
        <taxon>Pseudomonadota</taxon>
        <taxon>Alphaproteobacteria</taxon>
        <taxon>Rhodobacterales</taxon>
        <taxon>Paracoccaceae</taxon>
        <taxon>Amaricoccus</taxon>
    </lineage>
</organism>
<gene>
    <name evidence="1" type="ORF">HNP73_004417</name>
    <name evidence="2" type="ORF">HNP73_004476</name>
</gene>
<evidence type="ECO:0000313" key="2">
    <source>
        <dbReference type="EMBL" id="MBB5224505.1"/>
    </source>
</evidence>
<feature type="non-terminal residue" evidence="2">
    <location>
        <position position="1"/>
    </location>
</feature>